<gene>
    <name evidence="2" type="ORF">Q8814_16055</name>
</gene>
<dbReference type="InterPro" id="IPR038332">
    <property type="entry name" value="PPE_sf"/>
</dbReference>
<evidence type="ECO:0008006" key="4">
    <source>
        <dbReference type="Google" id="ProtNLM"/>
    </source>
</evidence>
<accession>A0ABU7JUB5</accession>
<feature type="region of interest" description="Disordered" evidence="1">
    <location>
        <begin position="208"/>
        <end position="351"/>
    </location>
</feature>
<comment type="caution">
    <text evidence="2">The sequence shown here is derived from an EMBL/GenBank/DDBJ whole genome shotgun (WGS) entry which is preliminary data.</text>
</comment>
<evidence type="ECO:0000256" key="1">
    <source>
        <dbReference type="SAM" id="MobiDB-lite"/>
    </source>
</evidence>
<protein>
    <recommendedName>
        <fullName evidence="4">PPE family domain-containing protein</fullName>
    </recommendedName>
</protein>
<feature type="compositionally biased region" description="Low complexity" evidence="1">
    <location>
        <begin position="301"/>
        <end position="312"/>
    </location>
</feature>
<dbReference type="EMBL" id="JAUZMZ010000090">
    <property type="protein sequence ID" value="MEE2033613.1"/>
    <property type="molecule type" value="Genomic_DNA"/>
</dbReference>
<proteinExistence type="predicted"/>
<reference evidence="2 3" key="1">
    <citation type="submission" date="2023-08" db="EMBL/GenBank/DDBJ databases">
        <authorList>
            <person name="Girao M."/>
            <person name="Carvalho M.F."/>
        </authorList>
    </citation>
    <scope>NUCLEOTIDE SEQUENCE [LARGE SCALE GENOMIC DNA]</scope>
    <source>
        <strain evidence="2 3">CC-R104</strain>
    </source>
</reference>
<dbReference type="InterPro" id="IPR036689">
    <property type="entry name" value="ESAT-6-like_sf"/>
</dbReference>
<dbReference type="Gene3D" id="1.20.1260.20">
    <property type="entry name" value="PPE superfamily"/>
    <property type="match status" value="1"/>
</dbReference>
<dbReference type="RefSeq" id="WP_330153007.1">
    <property type="nucleotide sequence ID" value="NZ_JAUZMZ010000090.1"/>
</dbReference>
<keyword evidence="3" id="KW-1185">Reference proteome</keyword>
<evidence type="ECO:0000313" key="2">
    <source>
        <dbReference type="EMBL" id="MEE2033613.1"/>
    </source>
</evidence>
<dbReference type="SUPFAM" id="SSF140453">
    <property type="entry name" value="EsxAB dimer-like"/>
    <property type="match status" value="1"/>
</dbReference>
<feature type="region of interest" description="Disordered" evidence="1">
    <location>
        <begin position="424"/>
        <end position="443"/>
    </location>
</feature>
<name>A0ABU7JUB5_9NOCA</name>
<evidence type="ECO:0000313" key="3">
    <source>
        <dbReference type="Proteomes" id="UP001331936"/>
    </source>
</evidence>
<sequence length="443" mass="44180">MSSSDNPIRELLEPILGTVVPDSVSRRQARHDELAARVEAGTDPDYIDRFENFHSMEHAEIYQLTRTISPEAMNTLAREWAKLGSTFSLSITLGTTMIRDKIAQHWEGGAATAAASATQLFGESAQQLCDAANAVSQKLRIAADVGERVKSSIDPPSNYIPLPIDVVNPGSGADTARAAEAARIQAVRIMETLYKPYYRDSGSAVPTLPSPHAAATSSAGDGGTSPFGSHSGADRSGASTMSGFDNAARLPGGAAADAAGGTADGATDGAAGTSGADPYGSDRTGPDPSETNALPGSPERTATTPASTSPSSLTGNSTMSGQPYGSGSPGFGSTGNGTFGSSGSSGAGGGGGSALGSGALGGLGPGGLAAGSAPAAAQQGASGARSGAARPMGMFPGMMGGGAQRGNDEERRVANYLVNNDNGNELIGSMPDTAPPVFGVDPA</sequence>
<dbReference type="Proteomes" id="UP001331936">
    <property type="component" value="Unassembled WGS sequence"/>
</dbReference>
<feature type="compositionally biased region" description="Gly residues" evidence="1">
    <location>
        <begin position="327"/>
        <end position="351"/>
    </location>
</feature>
<organism evidence="2 3">
    <name type="scientific">Rhodococcus chondri</name>
    <dbReference type="NCBI Taxonomy" id="3065941"/>
    <lineage>
        <taxon>Bacteria</taxon>
        <taxon>Bacillati</taxon>
        <taxon>Actinomycetota</taxon>
        <taxon>Actinomycetes</taxon>
        <taxon>Mycobacteriales</taxon>
        <taxon>Nocardiaceae</taxon>
        <taxon>Rhodococcus</taxon>
    </lineage>
</organism>
<feature type="compositionally biased region" description="Low complexity" evidence="1">
    <location>
        <begin position="252"/>
        <end position="277"/>
    </location>
</feature>